<evidence type="ECO:0000259" key="2">
    <source>
        <dbReference type="Pfam" id="PF00437"/>
    </source>
</evidence>
<name>A0A518E1W2_9BACT</name>
<accession>A0A518E1W2</accession>
<dbReference type="KEGG" id="lcre:Pla8534_59410"/>
<feature type="domain" description="Bacterial type II secretion system protein E" evidence="2">
    <location>
        <begin position="16"/>
        <end position="291"/>
    </location>
</feature>
<dbReference type="GO" id="GO:0016887">
    <property type="term" value="F:ATP hydrolysis activity"/>
    <property type="evidence" value="ECO:0007669"/>
    <property type="project" value="InterPro"/>
</dbReference>
<dbReference type="PANTHER" id="PTHR30486:SF15">
    <property type="entry name" value="TYPE II_IV SECRETION SYSTEM ATPASE"/>
    <property type="match status" value="1"/>
</dbReference>
<dbReference type="RefSeq" id="WP_145057032.1">
    <property type="nucleotide sequence ID" value="NZ_CP036433.1"/>
</dbReference>
<evidence type="ECO:0000313" key="4">
    <source>
        <dbReference type="Proteomes" id="UP000317648"/>
    </source>
</evidence>
<dbReference type="Gene3D" id="3.40.50.300">
    <property type="entry name" value="P-loop containing nucleotide triphosphate hydrolases"/>
    <property type="match status" value="1"/>
</dbReference>
<dbReference type="CDD" id="cd01130">
    <property type="entry name" value="VirB11-like_ATPase"/>
    <property type="match status" value="1"/>
</dbReference>
<organism evidence="3 4">
    <name type="scientific">Lignipirellula cremea</name>
    <dbReference type="NCBI Taxonomy" id="2528010"/>
    <lineage>
        <taxon>Bacteria</taxon>
        <taxon>Pseudomonadati</taxon>
        <taxon>Planctomycetota</taxon>
        <taxon>Planctomycetia</taxon>
        <taxon>Pirellulales</taxon>
        <taxon>Pirellulaceae</taxon>
        <taxon>Lignipirellula</taxon>
    </lineage>
</organism>
<comment type="similarity">
    <text evidence="1">Belongs to the GSP E family.</text>
</comment>
<dbReference type="Pfam" id="PF00437">
    <property type="entry name" value="T2SSE"/>
    <property type="match status" value="1"/>
</dbReference>
<dbReference type="InterPro" id="IPR050921">
    <property type="entry name" value="T4SS_GSP_E_ATPase"/>
</dbReference>
<dbReference type="SUPFAM" id="SSF52540">
    <property type="entry name" value="P-loop containing nucleoside triphosphate hydrolases"/>
    <property type="match status" value="1"/>
</dbReference>
<sequence>MERKDLYQETLKFFLGPVESLLNDPDVSEVMINGHETIFFEKAGRIEKADLRFPNPAFLTAAATNIAEYVNREVGPQDHSMDARLPDGSRVHVIVPPASRQGVCITIRKFRKASFDLSALVQWNTLTEEASDFLRLAVLCHKNTIISGGTGSGKTSLLNALSACMPDHERIIVIEDSSELQLSQPHTLYLEAQPGGEGFEKVTIRDLFVDSLRMRPDRIVVGEVRRGEALDLIQSMISGHDGALTTVHATTPRDAAIRLETLSMMSDISLPVHVARMQVASAIQLVVQIARFSDGSRHVTAIAECEGVDAQNNYLFRDLFRFQGEGRSAEGKILGELRWTGQCPTFSQQIFDMGLDAEIGSRLYLFQPAEPSSLPPASPDLPT</sequence>
<proteinExistence type="inferred from homology"/>
<keyword evidence="4" id="KW-1185">Reference proteome</keyword>
<evidence type="ECO:0000256" key="1">
    <source>
        <dbReference type="ARBA" id="ARBA00006611"/>
    </source>
</evidence>
<gene>
    <name evidence="3" type="ORF">Pla8534_59410</name>
</gene>
<dbReference type="InterPro" id="IPR001482">
    <property type="entry name" value="T2SS/T4SS_dom"/>
</dbReference>
<dbReference type="PANTHER" id="PTHR30486">
    <property type="entry name" value="TWITCHING MOTILITY PROTEIN PILT"/>
    <property type="match status" value="1"/>
</dbReference>
<reference evidence="3 4" key="1">
    <citation type="submission" date="2019-02" db="EMBL/GenBank/DDBJ databases">
        <title>Deep-cultivation of Planctomycetes and their phenomic and genomic characterization uncovers novel biology.</title>
        <authorList>
            <person name="Wiegand S."/>
            <person name="Jogler M."/>
            <person name="Boedeker C."/>
            <person name="Pinto D."/>
            <person name="Vollmers J."/>
            <person name="Rivas-Marin E."/>
            <person name="Kohn T."/>
            <person name="Peeters S.H."/>
            <person name="Heuer A."/>
            <person name="Rast P."/>
            <person name="Oberbeckmann S."/>
            <person name="Bunk B."/>
            <person name="Jeske O."/>
            <person name="Meyerdierks A."/>
            <person name="Storesund J.E."/>
            <person name="Kallscheuer N."/>
            <person name="Luecker S."/>
            <person name="Lage O.M."/>
            <person name="Pohl T."/>
            <person name="Merkel B.J."/>
            <person name="Hornburger P."/>
            <person name="Mueller R.-W."/>
            <person name="Bruemmer F."/>
            <person name="Labrenz M."/>
            <person name="Spormann A.M."/>
            <person name="Op den Camp H."/>
            <person name="Overmann J."/>
            <person name="Amann R."/>
            <person name="Jetten M.S.M."/>
            <person name="Mascher T."/>
            <person name="Medema M.H."/>
            <person name="Devos D.P."/>
            <person name="Kaster A.-K."/>
            <person name="Ovreas L."/>
            <person name="Rohde M."/>
            <person name="Galperin M.Y."/>
            <person name="Jogler C."/>
        </authorList>
    </citation>
    <scope>NUCLEOTIDE SEQUENCE [LARGE SCALE GENOMIC DNA]</scope>
    <source>
        <strain evidence="3 4">Pla85_3_4</strain>
    </source>
</reference>
<dbReference type="OrthoDB" id="9810761at2"/>
<dbReference type="Gene3D" id="3.30.450.90">
    <property type="match status" value="1"/>
</dbReference>
<evidence type="ECO:0000313" key="3">
    <source>
        <dbReference type="EMBL" id="QDU98080.1"/>
    </source>
</evidence>
<protein>
    <submittedName>
        <fullName evidence="3">Conjugal transfer protein</fullName>
    </submittedName>
</protein>
<dbReference type="Proteomes" id="UP000317648">
    <property type="component" value="Chromosome"/>
</dbReference>
<dbReference type="InterPro" id="IPR027417">
    <property type="entry name" value="P-loop_NTPase"/>
</dbReference>
<dbReference type="EMBL" id="CP036433">
    <property type="protein sequence ID" value="QDU98080.1"/>
    <property type="molecule type" value="Genomic_DNA"/>
</dbReference>
<dbReference type="AlphaFoldDB" id="A0A518E1W2"/>